<dbReference type="InterPro" id="IPR000086">
    <property type="entry name" value="NUDIX_hydrolase_dom"/>
</dbReference>
<gene>
    <name evidence="7" type="ORF">LHJ74_24340</name>
    <name evidence="8" type="ORF">LHJ74_28175</name>
</gene>
<comment type="cofactor">
    <cofactor evidence="1">
        <name>Mg(2+)</name>
        <dbReference type="ChEBI" id="CHEBI:18420"/>
    </cofactor>
</comment>
<comment type="caution">
    <text evidence="8">The sequence shown here is derived from an EMBL/GenBank/DDBJ whole genome shotgun (WGS) entry which is preliminary data.</text>
</comment>
<evidence type="ECO:0000256" key="4">
    <source>
        <dbReference type="ARBA" id="ARBA00022842"/>
    </source>
</evidence>
<evidence type="ECO:0000313" key="9">
    <source>
        <dbReference type="Proteomes" id="UP001156389"/>
    </source>
</evidence>
<evidence type="ECO:0000259" key="6">
    <source>
        <dbReference type="PROSITE" id="PS51462"/>
    </source>
</evidence>
<dbReference type="PROSITE" id="PS51462">
    <property type="entry name" value="NUDIX"/>
    <property type="match status" value="1"/>
</dbReference>
<protein>
    <submittedName>
        <fullName evidence="8">NUDIX hydrolase</fullName>
    </submittedName>
</protein>
<evidence type="ECO:0000256" key="3">
    <source>
        <dbReference type="ARBA" id="ARBA00022801"/>
    </source>
</evidence>
<dbReference type="SUPFAM" id="SSF55811">
    <property type="entry name" value="Nudix"/>
    <property type="match status" value="1"/>
</dbReference>
<dbReference type="InterPro" id="IPR015797">
    <property type="entry name" value="NUDIX_hydrolase-like_dom_sf"/>
</dbReference>
<proteinExistence type="inferred from homology"/>
<dbReference type="Gene3D" id="3.90.79.10">
    <property type="entry name" value="Nucleoside Triphosphate Pyrophosphohydrolase"/>
    <property type="match status" value="1"/>
</dbReference>
<keyword evidence="4" id="KW-0460">Magnesium</keyword>
<evidence type="ECO:0000313" key="7">
    <source>
        <dbReference type="EMBL" id="MCT2593004.1"/>
    </source>
</evidence>
<sequence>MAHSDIDLANPPRRRIGALGVIRDPDGRVLLVERAYKPGFNLPGGGAHAGETIAAAVNREVREETGLNIEFTHVLAIDHMPAEEDGTSAEGFNFVCEGGTLTAEEAAAVAIPAGAAHELRFCAWATVEQLPAYLEPYQQRHLLAALDAIERGNELPLLMRGMPAGHDPALTP</sequence>
<dbReference type="GO" id="GO:0016787">
    <property type="term" value="F:hydrolase activity"/>
    <property type="evidence" value="ECO:0007669"/>
    <property type="project" value="UniProtKB-KW"/>
</dbReference>
<evidence type="ECO:0000313" key="8">
    <source>
        <dbReference type="EMBL" id="MCT2593737.1"/>
    </source>
</evidence>
<evidence type="ECO:0000256" key="1">
    <source>
        <dbReference type="ARBA" id="ARBA00001946"/>
    </source>
</evidence>
<dbReference type="InterPro" id="IPR020476">
    <property type="entry name" value="Nudix_hydrolase"/>
</dbReference>
<dbReference type="Proteomes" id="UP001156389">
    <property type="component" value="Unassembled WGS sequence"/>
</dbReference>
<dbReference type="Pfam" id="PF00293">
    <property type="entry name" value="NUDIX"/>
    <property type="match status" value="1"/>
</dbReference>
<dbReference type="PANTHER" id="PTHR43046:SF12">
    <property type="entry name" value="GDP-MANNOSE MANNOSYL HYDROLASE"/>
    <property type="match status" value="1"/>
</dbReference>
<dbReference type="EMBL" id="JAJAGO010000015">
    <property type="protein sequence ID" value="MCT2593737.1"/>
    <property type="molecule type" value="Genomic_DNA"/>
</dbReference>
<keyword evidence="9" id="KW-1185">Reference proteome</keyword>
<keyword evidence="3 5" id="KW-0378">Hydrolase</keyword>
<dbReference type="EMBL" id="JAJAGO010000012">
    <property type="protein sequence ID" value="MCT2593004.1"/>
    <property type="molecule type" value="Genomic_DNA"/>
</dbReference>
<evidence type="ECO:0000256" key="2">
    <source>
        <dbReference type="ARBA" id="ARBA00005582"/>
    </source>
</evidence>
<dbReference type="PANTHER" id="PTHR43046">
    <property type="entry name" value="GDP-MANNOSE MANNOSYL HYDROLASE"/>
    <property type="match status" value="1"/>
</dbReference>
<name>A0ABT2K0P7_9ACTN</name>
<dbReference type="PRINTS" id="PR00502">
    <property type="entry name" value="NUDIXFAMILY"/>
</dbReference>
<evidence type="ECO:0000256" key="5">
    <source>
        <dbReference type="RuleBase" id="RU003476"/>
    </source>
</evidence>
<feature type="domain" description="Nudix hydrolase" evidence="6">
    <location>
        <begin position="12"/>
        <end position="147"/>
    </location>
</feature>
<organism evidence="8 9">
    <name type="scientific">Streptomyces gossypii</name>
    <dbReference type="NCBI Taxonomy" id="2883101"/>
    <lineage>
        <taxon>Bacteria</taxon>
        <taxon>Bacillati</taxon>
        <taxon>Actinomycetota</taxon>
        <taxon>Actinomycetes</taxon>
        <taxon>Kitasatosporales</taxon>
        <taxon>Streptomycetaceae</taxon>
        <taxon>Streptomyces</taxon>
    </lineage>
</organism>
<dbReference type="InterPro" id="IPR020084">
    <property type="entry name" value="NUDIX_hydrolase_CS"/>
</dbReference>
<comment type="similarity">
    <text evidence="2 5">Belongs to the Nudix hydrolase family.</text>
</comment>
<reference evidence="8 9" key="1">
    <citation type="submission" date="2021-10" db="EMBL/GenBank/DDBJ databases">
        <title>Streptomyces gossypii sp. nov., isolated from soil collected from cotton field.</title>
        <authorList>
            <person name="Ge X."/>
            <person name="Chen X."/>
            <person name="Liu W."/>
        </authorList>
    </citation>
    <scope>NUCLEOTIDE SEQUENCE [LARGE SCALE GENOMIC DNA]</scope>
    <source>
        <strain evidence="8 9">N2-109</strain>
    </source>
</reference>
<dbReference type="PROSITE" id="PS00893">
    <property type="entry name" value="NUDIX_BOX"/>
    <property type="match status" value="1"/>
</dbReference>
<dbReference type="RefSeq" id="WP_260220354.1">
    <property type="nucleotide sequence ID" value="NZ_JAJAGO010000012.1"/>
</dbReference>
<accession>A0ABT2K0P7</accession>